<evidence type="ECO:0000256" key="9">
    <source>
        <dbReference type="SAM" id="MobiDB-lite"/>
    </source>
</evidence>
<dbReference type="OrthoDB" id="10248475at2759"/>
<dbReference type="InterPro" id="IPR001765">
    <property type="entry name" value="Carbonic_anhydrase"/>
</dbReference>
<dbReference type="Gene3D" id="3.40.1050.10">
    <property type="entry name" value="Carbonic anhydrase"/>
    <property type="match status" value="1"/>
</dbReference>
<evidence type="ECO:0000313" key="11">
    <source>
        <dbReference type="Proteomes" id="UP000237144"/>
    </source>
</evidence>
<dbReference type="GO" id="GO:0015976">
    <property type="term" value="P:carbon utilization"/>
    <property type="evidence" value="ECO:0007669"/>
    <property type="project" value="InterPro"/>
</dbReference>
<comment type="caution">
    <text evidence="10">The sequence shown here is derived from an EMBL/GenBank/DDBJ whole genome shotgun (WGS) entry which is preliminary data.</text>
</comment>
<keyword evidence="11" id="KW-1185">Reference proteome</keyword>
<dbReference type="CDD" id="cd00883">
    <property type="entry name" value="beta_CA_cladeA"/>
    <property type="match status" value="1"/>
</dbReference>
<dbReference type="PROSITE" id="PS00704">
    <property type="entry name" value="PROK_CO2_ANHYDRASE_1"/>
    <property type="match status" value="1"/>
</dbReference>
<evidence type="ECO:0000256" key="8">
    <source>
        <dbReference type="RuleBase" id="RU003956"/>
    </source>
</evidence>
<reference evidence="10 11" key="1">
    <citation type="journal article" date="2018" name="Front. Microbiol.">
        <title>Prospects for Fungal Bioremediation of Acidic Radioactive Waste Sites: Characterization and Genome Sequence of Rhodotorula taiwanensis MD1149.</title>
        <authorList>
            <person name="Tkavc R."/>
            <person name="Matrosova V.Y."/>
            <person name="Grichenko O.E."/>
            <person name="Gostincar C."/>
            <person name="Volpe R.P."/>
            <person name="Klimenkova P."/>
            <person name="Gaidamakova E.K."/>
            <person name="Zhou C.E."/>
            <person name="Stewart B.J."/>
            <person name="Lyman M.G."/>
            <person name="Malfatti S.A."/>
            <person name="Rubinfeld B."/>
            <person name="Courtot M."/>
            <person name="Singh J."/>
            <person name="Dalgard C.L."/>
            <person name="Hamilton T."/>
            <person name="Frey K.G."/>
            <person name="Gunde-Cimerman N."/>
            <person name="Dugan L."/>
            <person name="Daly M.J."/>
        </authorList>
    </citation>
    <scope>NUCLEOTIDE SEQUENCE [LARGE SCALE GENOMIC DNA]</scope>
    <source>
        <strain evidence="10 11">MD1149</strain>
    </source>
</reference>
<sequence>MLYSPALASRTLAKYTVPAAAPFAFAARSAVLGFHHSDSSRRRHHFRPQQVASRSHSTRATMTASTQLLQGILDANETYAAAFAQSDPALLKKLAQGQAPKIFWLGCSDSRVSAELATGVAPGSIFVHRNIAQCFHPGDPSASAALAYAVHVLKVEAIIVCGHTGCGGVKAGMQAAVDSKSKEDQGEKEEAPKPGSVEETIAKWIAPIKHLATPHANNASDPLSTLELGSLTDEHVKETVKAVAESDLVRAAWDEGRELSVHGWVYHVATAKLRDLDCGYKGPGVKADSLSRPSTYADSDTL</sequence>
<accession>A0A2S5B1A2</accession>
<dbReference type="Proteomes" id="UP000237144">
    <property type="component" value="Unassembled WGS sequence"/>
</dbReference>
<feature type="region of interest" description="Disordered" evidence="9">
    <location>
        <begin position="177"/>
        <end position="197"/>
    </location>
</feature>
<evidence type="ECO:0000256" key="2">
    <source>
        <dbReference type="ARBA" id="ARBA00012925"/>
    </source>
</evidence>
<dbReference type="AlphaFoldDB" id="A0A2S5B1A2"/>
<evidence type="ECO:0000256" key="4">
    <source>
        <dbReference type="ARBA" id="ARBA00022833"/>
    </source>
</evidence>
<comment type="similarity">
    <text evidence="1 8">Belongs to the beta-class carbonic anhydrase family.</text>
</comment>
<dbReference type="GO" id="GO:0004089">
    <property type="term" value="F:carbonate dehydratase activity"/>
    <property type="evidence" value="ECO:0007669"/>
    <property type="project" value="UniProtKB-UniRule"/>
</dbReference>
<comment type="cofactor">
    <cofactor evidence="7">
        <name>Zn(2+)</name>
        <dbReference type="ChEBI" id="CHEBI:29105"/>
    </cofactor>
    <text evidence="7">Binds 1 zinc ion per subunit.</text>
</comment>
<dbReference type="SMART" id="SM00947">
    <property type="entry name" value="Pro_CA"/>
    <property type="match status" value="1"/>
</dbReference>
<evidence type="ECO:0000256" key="6">
    <source>
        <dbReference type="ARBA" id="ARBA00048348"/>
    </source>
</evidence>
<evidence type="ECO:0000256" key="1">
    <source>
        <dbReference type="ARBA" id="ARBA00006217"/>
    </source>
</evidence>
<keyword evidence="5 8" id="KW-0456">Lyase</keyword>
<dbReference type="GO" id="GO:0034599">
    <property type="term" value="P:cellular response to oxidative stress"/>
    <property type="evidence" value="ECO:0007669"/>
    <property type="project" value="TreeGrafter"/>
</dbReference>
<evidence type="ECO:0000313" key="10">
    <source>
        <dbReference type="EMBL" id="POY70553.1"/>
    </source>
</evidence>
<feature type="binding site" evidence="7">
    <location>
        <position position="109"/>
    </location>
    <ligand>
        <name>Zn(2+)</name>
        <dbReference type="ChEBI" id="CHEBI:29105"/>
    </ligand>
</feature>
<evidence type="ECO:0000256" key="3">
    <source>
        <dbReference type="ARBA" id="ARBA00022723"/>
    </source>
</evidence>
<dbReference type="InterPro" id="IPR036874">
    <property type="entry name" value="Carbonic_anhydrase_sf"/>
</dbReference>
<dbReference type="STRING" id="741276.A0A2S5B1A2"/>
<dbReference type="PANTHER" id="PTHR11002">
    <property type="entry name" value="CARBONIC ANHYDRASE"/>
    <property type="match status" value="1"/>
</dbReference>
<feature type="compositionally biased region" description="Basic and acidic residues" evidence="9">
    <location>
        <begin position="179"/>
        <end position="192"/>
    </location>
</feature>
<keyword evidence="4 7" id="KW-0862">Zinc</keyword>
<evidence type="ECO:0000256" key="5">
    <source>
        <dbReference type="ARBA" id="ARBA00023239"/>
    </source>
</evidence>
<dbReference type="GO" id="GO:0071244">
    <property type="term" value="P:cellular response to carbon dioxide"/>
    <property type="evidence" value="ECO:0007669"/>
    <property type="project" value="TreeGrafter"/>
</dbReference>
<name>A0A2S5B1A2_9BASI</name>
<feature type="binding site" evidence="7">
    <location>
        <position position="107"/>
    </location>
    <ligand>
        <name>Zn(2+)</name>
        <dbReference type="ChEBI" id="CHEBI:29105"/>
    </ligand>
</feature>
<keyword evidence="3 7" id="KW-0479">Metal-binding</keyword>
<feature type="compositionally biased region" description="Polar residues" evidence="9">
    <location>
        <begin position="50"/>
        <end position="60"/>
    </location>
</feature>
<dbReference type="GO" id="GO:0008270">
    <property type="term" value="F:zinc ion binding"/>
    <property type="evidence" value="ECO:0007669"/>
    <property type="project" value="UniProtKB-UniRule"/>
</dbReference>
<evidence type="ECO:0000256" key="7">
    <source>
        <dbReference type="PIRSR" id="PIRSR601765-1"/>
    </source>
</evidence>
<organism evidence="10 11">
    <name type="scientific">Rhodotorula taiwanensis</name>
    <dbReference type="NCBI Taxonomy" id="741276"/>
    <lineage>
        <taxon>Eukaryota</taxon>
        <taxon>Fungi</taxon>
        <taxon>Dikarya</taxon>
        <taxon>Basidiomycota</taxon>
        <taxon>Pucciniomycotina</taxon>
        <taxon>Microbotryomycetes</taxon>
        <taxon>Sporidiobolales</taxon>
        <taxon>Sporidiobolaceae</taxon>
        <taxon>Rhodotorula</taxon>
    </lineage>
</organism>
<gene>
    <name evidence="10" type="ORF">BMF94_6467</name>
</gene>
<feature type="binding site" evidence="7">
    <location>
        <position position="163"/>
    </location>
    <ligand>
        <name>Zn(2+)</name>
        <dbReference type="ChEBI" id="CHEBI:29105"/>
    </ligand>
</feature>
<protein>
    <recommendedName>
        <fullName evidence="2 8">Carbonic anhydrase</fullName>
        <ecNumber evidence="2 8">4.2.1.1</ecNumber>
    </recommendedName>
    <alternativeName>
        <fullName evidence="8">Carbonate dehydratase</fullName>
    </alternativeName>
</protein>
<dbReference type="EC" id="4.2.1.1" evidence="2 8"/>
<dbReference type="EMBL" id="PJQD01000115">
    <property type="protein sequence ID" value="POY70553.1"/>
    <property type="molecule type" value="Genomic_DNA"/>
</dbReference>
<dbReference type="PANTHER" id="PTHR11002:SF76">
    <property type="entry name" value="CARBONIC ANHYDRASE"/>
    <property type="match status" value="1"/>
</dbReference>
<comment type="function">
    <text evidence="8">Reversible hydration of carbon dioxide.</text>
</comment>
<feature type="binding site" evidence="7">
    <location>
        <position position="166"/>
    </location>
    <ligand>
        <name>Zn(2+)</name>
        <dbReference type="ChEBI" id="CHEBI:29105"/>
    </ligand>
</feature>
<proteinExistence type="inferred from homology"/>
<feature type="region of interest" description="Disordered" evidence="9">
    <location>
        <begin position="36"/>
        <end position="60"/>
    </location>
</feature>
<comment type="catalytic activity">
    <reaction evidence="6 8">
        <text>hydrogencarbonate + H(+) = CO2 + H2O</text>
        <dbReference type="Rhea" id="RHEA:10748"/>
        <dbReference type="ChEBI" id="CHEBI:15377"/>
        <dbReference type="ChEBI" id="CHEBI:15378"/>
        <dbReference type="ChEBI" id="CHEBI:16526"/>
        <dbReference type="ChEBI" id="CHEBI:17544"/>
        <dbReference type="EC" id="4.2.1.1"/>
    </reaction>
</comment>
<dbReference type="SUPFAM" id="SSF53056">
    <property type="entry name" value="beta-carbonic anhydrase, cab"/>
    <property type="match status" value="1"/>
</dbReference>
<dbReference type="Pfam" id="PF00484">
    <property type="entry name" value="Pro_CA"/>
    <property type="match status" value="1"/>
</dbReference>
<dbReference type="InterPro" id="IPR015892">
    <property type="entry name" value="Carbonic_anhydrase_CS"/>
</dbReference>